<dbReference type="SUPFAM" id="SSF53098">
    <property type="entry name" value="Ribonuclease H-like"/>
    <property type="match status" value="1"/>
</dbReference>
<organism evidence="1 2">
    <name type="scientific">Cichlidogyrus casuarinus</name>
    <dbReference type="NCBI Taxonomy" id="1844966"/>
    <lineage>
        <taxon>Eukaryota</taxon>
        <taxon>Metazoa</taxon>
        <taxon>Spiralia</taxon>
        <taxon>Lophotrochozoa</taxon>
        <taxon>Platyhelminthes</taxon>
        <taxon>Monogenea</taxon>
        <taxon>Monopisthocotylea</taxon>
        <taxon>Dactylogyridea</taxon>
        <taxon>Ancyrocephalidae</taxon>
        <taxon>Cichlidogyrus</taxon>
    </lineage>
</organism>
<feature type="non-terminal residue" evidence="1">
    <location>
        <position position="1"/>
    </location>
</feature>
<sequence length="367" mass="41867">PNIGCPTRWNSTYNAIEQLIANWDVYKKLVVDLRLDCPTPALPKLVTIKDCLAPLADATNLLETNLNSLPMLIPALEQIFGRLADLNCSHAASLEAYLRRCFSWALDVDAVNFSPVAYTAMLLGTKYGKNMVCLQSYSKVLRQVSRYLVTQYKPSTPAGIGHYSPPTKKSRLDGELLILIEGEDLQTPEKLVEDVLTSIRHSANYDPETFWLQERPDSWKWLQEFRADICMAPCSQAFVERVFSMCGFLSKGRRNRLGHARLEQRALGQGKTRQEKKSKHRRFICRCGFMVQMYQRPLGEWVVSRNQDDHVCQTQMCTCFQKGLVIPGDHQPMMSLDQGYLPTEASQEVEQLLAKPSFMDNLRQLRI</sequence>
<keyword evidence="2" id="KW-1185">Reference proteome</keyword>
<dbReference type="Proteomes" id="UP001626550">
    <property type="component" value="Unassembled WGS sequence"/>
</dbReference>
<name>A0ABD2PM04_9PLAT</name>
<evidence type="ECO:0000313" key="1">
    <source>
        <dbReference type="EMBL" id="KAL3308155.1"/>
    </source>
</evidence>
<gene>
    <name evidence="1" type="primary">PKD2_4</name>
    <name evidence="1" type="ORF">Ciccas_013318</name>
</gene>
<reference evidence="1 2" key="1">
    <citation type="submission" date="2024-11" db="EMBL/GenBank/DDBJ databases">
        <title>Adaptive evolution of stress response genes in parasites aligns with host niche diversity.</title>
        <authorList>
            <person name="Hahn C."/>
            <person name="Resl P."/>
        </authorList>
    </citation>
    <scope>NUCLEOTIDE SEQUENCE [LARGE SCALE GENOMIC DNA]</scope>
    <source>
        <strain evidence="1">EGGRZ-B1_66</strain>
        <tissue evidence="1">Body</tissue>
    </source>
</reference>
<accession>A0ABD2PM04</accession>
<proteinExistence type="predicted"/>
<dbReference type="AlphaFoldDB" id="A0ABD2PM04"/>
<comment type="caution">
    <text evidence="1">The sequence shown here is derived from an EMBL/GenBank/DDBJ whole genome shotgun (WGS) entry which is preliminary data.</text>
</comment>
<dbReference type="EMBL" id="JBJKFK010005750">
    <property type="protein sequence ID" value="KAL3308155.1"/>
    <property type="molecule type" value="Genomic_DNA"/>
</dbReference>
<evidence type="ECO:0000313" key="2">
    <source>
        <dbReference type="Proteomes" id="UP001626550"/>
    </source>
</evidence>
<dbReference type="InterPro" id="IPR012337">
    <property type="entry name" value="RNaseH-like_sf"/>
</dbReference>
<protein>
    <submittedName>
        <fullName evidence="1">TRP-like ion channel Pkd2</fullName>
    </submittedName>
</protein>